<evidence type="ECO:0000256" key="4">
    <source>
        <dbReference type="ARBA" id="ARBA00023125"/>
    </source>
</evidence>
<feature type="domain" description="RNA polymerase sigma-70 region 2" evidence="7">
    <location>
        <begin position="31"/>
        <end position="96"/>
    </location>
</feature>
<dbReference type="Gene3D" id="1.10.1740.10">
    <property type="match status" value="1"/>
</dbReference>
<feature type="region of interest" description="Disordered" evidence="6">
    <location>
        <begin position="397"/>
        <end position="458"/>
    </location>
</feature>
<dbReference type="SUPFAM" id="SSF88659">
    <property type="entry name" value="Sigma3 and sigma4 domains of RNA polymerase sigma factors"/>
    <property type="match status" value="1"/>
</dbReference>
<comment type="similarity">
    <text evidence="1">Belongs to the sigma-70 factor family. ECF subfamily.</text>
</comment>
<dbReference type="EMBL" id="BONQ01000081">
    <property type="protein sequence ID" value="GIG47219.1"/>
    <property type="molecule type" value="Genomic_DNA"/>
</dbReference>
<evidence type="ECO:0000256" key="5">
    <source>
        <dbReference type="ARBA" id="ARBA00023163"/>
    </source>
</evidence>
<evidence type="ECO:0000256" key="6">
    <source>
        <dbReference type="SAM" id="MobiDB-lite"/>
    </source>
</evidence>
<dbReference type="GO" id="GO:0006352">
    <property type="term" value="P:DNA-templated transcription initiation"/>
    <property type="evidence" value="ECO:0007669"/>
    <property type="project" value="InterPro"/>
</dbReference>
<feature type="compositionally biased region" description="Low complexity" evidence="6">
    <location>
        <begin position="279"/>
        <end position="299"/>
    </location>
</feature>
<dbReference type="SUPFAM" id="SSF88946">
    <property type="entry name" value="Sigma2 domain of RNA polymerase sigma factors"/>
    <property type="match status" value="1"/>
</dbReference>
<keyword evidence="5" id="KW-0804">Transcription</keyword>
<feature type="compositionally biased region" description="Low complexity" evidence="6">
    <location>
        <begin position="397"/>
        <end position="409"/>
    </location>
</feature>
<comment type="caution">
    <text evidence="8">The sequence shown here is derived from an EMBL/GenBank/DDBJ whole genome shotgun (WGS) entry which is preliminary data.</text>
</comment>
<proteinExistence type="inferred from homology"/>
<sequence>MDATEPVTTPGDRALVAAMVAGDLRGLEGAYRRYAPALRAFAAALLRDADAADDVVHDTFVIAAEHAGQLRDPDRLRPWLFTIARRECLAGLRRRTATVPLGVEPPSTRDEIDAAVRSVDAKALVRAVLDGLGEADRAVLALSVAGDASAAELAAVLRVSTDHAHARLSRAREQFRSSLGALLTARTAAACPALSALLPGWDGRLDPLLRKRINRHLRGCAACTGRRDRQLRAVSVLAALAALGAATATIPSAGPDLQLTAAQPTPDATQPTPGPAQPTPGATQPTPGPARPTSDATQPTPGPAQPTPGPAQPTPGAAQSAAAREHRPSARRRGRTMVLTATLVLACLGAALARSEAPGDAVAAPRDATAAPVAAGPAVTPASSSITPNGVAATEVSATGTTPAATPSGLGDPGMNDRAGAPPSATGPAPRTTTPAATRASTPPPARTVPLPRLNVDGRAACPDGRTYALSVTATIDSGQFRGATLHWQAGAGATRSMSVGPTRATSTVTGLTASQVTWSVTATLADGRSLSSGNRTAPNPCARR</sequence>
<dbReference type="InterPro" id="IPR007627">
    <property type="entry name" value="RNA_pol_sigma70_r2"/>
</dbReference>
<keyword evidence="3" id="KW-0731">Sigma factor</keyword>
<name>A0A919PNH9_9ACTN</name>
<evidence type="ECO:0000313" key="8">
    <source>
        <dbReference type="EMBL" id="GIG47219.1"/>
    </source>
</evidence>
<dbReference type="Gene3D" id="1.10.10.10">
    <property type="entry name" value="Winged helix-like DNA-binding domain superfamily/Winged helix DNA-binding domain"/>
    <property type="match status" value="1"/>
</dbReference>
<feature type="compositionally biased region" description="Low complexity" evidence="6">
    <location>
        <begin position="418"/>
        <end position="441"/>
    </location>
</feature>
<reference evidence="8" key="1">
    <citation type="submission" date="2021-01" db="EMBL/GenBank/DDBJ databases">
        <title>Whole genome shotgun sequence of Dactylosporangium siamense NBRC 106093.</title>
        <authorList>
            <person name="Komaki H."/>
            <person name="Tamura T."/>
        </authorList>
    </citation>
    <scope>NUCLEOTIDE SEQUENCE</scope>
    <source>
        <strain evidence="8">NBRC 106093</strain>
    </source>
</reference>
<keyword evidence="2" id="KW-0805">Transcription regulation</keyword>
<dbReference type="Pfam" id="PF04542">
    <property type="entry name" value="Sigma70_r2"/>
    <property type="match status" value="1"/>
</dbReference>
<evidence type="ECO:0000313" key="9">
    <source>
        <dbReference type="Proteomes" id="UP000660611"/>
    </source>
</evidence>
<dbReference type="PANTHER" id="PTHR43133:SF8">
    <property type="entry name" value="RNA POLYMERASE SIGMA FACTOR HI_1459-RELATED"/>
    <property type="match status" value="1"/>
</dbReference>
<keyword evidence="9" id="KW-1185">Reference proteome</keyword>
<feature type="compositionally biased region" description="Pro residues" evidence="6">
    <location>
        <begin position="300"/>
        <end position="313"/>
    </location>
</feature>
<evidence type="ECO:0000256" key="2">
    <source>
        <dbReference type="ARBA" id="ARBA00023015"/>
    </source>
</evidence>
<feature type="compositionally biased region" description="Low complexity" evidence="6">
    <location>
        <begin position="260"/>
        <end position="271"/>
    </location>
</feature>
<keyword evidence="4" id="KW-0238">DNA-binding</keyword>
<evidence type="ECO:0000256" key="1">
    <source>
        <dbReference type="ARBA" id="ARBA00010641"/>
    </source>
</evidence>
<evidence type="ECO:0000259" key="7">
    <source>
        <dbReference type="Pfam" id="PF04542"/>
    </source>
</evidence>
<dbReference type="InterPro" id="IPR039425">
    <property type="entry name" value="RNA_pol_sigma-70-like"/>
</dbReference>
<protein>
    <recommendedName>
        <fullName evidence="7">RNA polymerase sigma-70 region 2 domain-containing protein</fullName>
    </recommendedName>
</protein>
<evidence type="ECO:0000256" key="3">
    <source>
        <dbReference type="ARBA" id="ARBA00023082"/>
    </source>
</evidence>
<dbReference type="RefSeq" id="WP_203848944.1">
    <property type="nucleotide sequence ID" value="NZ_BAAAVW010000017.1"/>
</dbReference>
<organism evidence="8 9">
    <name type="scientific">Dactylosporangium siamense</name>
    <dbReference type="NCBI Taxonomy" id="685454"/>
    <lineage>
        <taxon>Bacteria</taxon>
        <taxon>Bacillati</taxon>
        <taxon>Actinomycetota</taxon>
        <taxon>Actinomycetes</taxon>
        <taxon>Micromonosporales</taxon>
        <taxon>Micromonosporaceae</taxon>
        <taxon>Dactylosporangium</taxon>
    </lineage>
</organism>
<dbReference type="InterPro" id="IPR036388">
    <property type="entry name" value="WH-like_DNA-bd_sf"/>
</dbReference>
<dbReference type="InterPro" id="IPR013324">
    <property type="entry name" value="RNA_pol_sigma_r3/r4-like"/>
</dbReference>
<dbReference type="GO" id="GO:0016987">
    <property type="term" value="F:sigma factor activity"/>
    <property type="evidence" value="ECO:0007669"/>
    <property type="project" value="UniProtKB-KW"/>
</dbReference>
<feature type="region of interest" description="Disordered" evidence="6">
    <location>
        <begin position="251"/>
        <end position="335"/>
    </location>
</feature>
<dbReference type="PANTHER" id="PTHR43133">
    <property type="entry name" value="RNA POLYMERASE ECF-TYPE SIGMA FACTO"/>
    <property type="match status" value="1"/>
</dbReference>
<accession>A0A919PNH9</accession>
<gene>
    <name evidence="8" type="ORF">Dsi01nite_052600</name>
</gene>
<dbReference type="AlphaFoldDB" id="A0A919PNH9"/>
<dbReference type="NCBIfam" id="TIGR02937">
    <property type="entry name" value="sigma70-ECF"/>
    <property type="match status" value="1"/>
</dbReference>
<dbReference type="GO" id="GO:0003677">
    <property type="term" value="F:DNA binding"/>
    <property type="evidence" value="ECO:0007669"/>
    <property type="project" value="UniProtKB-KW"/>
</dbReference>
<dbReference type="InterPro" id="IPR014284">
    <property type="entry name" value="RNA_pol_sigma-70_dom"/>
</dbReference>
<dbReference type="InterPro" id="IPR013325">
    <property type="entry name" value="RNA_pol_sigma_r2"/>
</dbReference>
<dbReference type="Proteomes" id="UP000660611">
    <property type="component" value="Unassembled WGS sequence"/>
</dbReference>